<evidence type="ECO:0008006" key="3">
    <source>
        <dbReference type="Google" id="ProtNLM"/>
    </source>
</evidence>
<reference evidence="1" key="1">
    <citation type="journal article" date="2023" name="Mol. Phylogenet. Evol.">
        <title>Genome-scale phylogeny and comparative genomics of the fungal order Sordariales.</title>
        <authorList>
            <person name="Hensen N."/>
            <person name="Bonometti L."/>
            <person name="Westerberg I."/>
            <person name="Brannstrom I.O."/>
            <person name="Guillou S."/>
            <person name="Cros-Aarteil S."/>
            <person name="Calhoun S."/>
            <person name="Haridas S."/>
            <person name="Kuo A."/>
            <person name="Mondo S."/>
            <person name="Pangilinan J."/>
            <person name="Riley R."/>
            <person name="LaButti K."/>
            <person name="Andreopoulos B."/>
            <person name="Lipzen A."/>
            <person name="Chen C."/>
            <person name="Yan M."/>
            <person name="Daum C."/>
            <person name="Ng V."/>
            <person name="Clum A."/>
            <person name="Steindorff A."/>
            <person name="Ohm R.A."/>
            <person name="Martin F."/>
            <person name="Silar P."/>
            <person name="Natvig D.O."/>
            <person name="Lalanne C."/>
            <person name="Gautier V."/>
            <person name="Ament-Velasquez S.L."/>
            <person name="Kruys A."/>
            <person name="Hutchinson M.I."/>
            <person name="Powell A.J."/>
            <person name="Barry K."/>
            <person name="Miller A.N."/>
            <person name="Grigoriev I.V."/>
            <person name="Debuchy R."/>
            <person name="Gladieux P."/>
            <person name="Hiltunen Thoren M."/>
            <person name="Johannesson H."/>
        </authorList>
    </citation>
    <scope>NUCLEOTIDE SEQUENCE</scope>
    <source>
        <strain evidence="1">CBS 958.72</strain>
    </source>
</reference>
<evidence type="ECO:0000313" key="1">
    <source>
        <dbReference type="EMBL" id="KAK3366205.1"/>
    </source>
</evidence>
<dbReference type="AlphaFoldDB" id="A0AAE0JY84"/>
<proteinExistence type="predicted"/>
<comment type="caution">
    <text evidence="1">The sequence shown here is derived from an EMBL/GenBank/DDBJ whole genome shotgun (WGS) entry which is preliminary data.</text>
</comment>
<sequence>MLYERRYANDQALQGSTSYLDSRQSPHASRRSGKKWALGVYENITEPPDSRDSCPAHRLFLLCHASRYGSSYDATNFIVANLVSDDLTHDLYSTRPKSSSGDGTGKYWGQLLVIPRDGQDSKDTDRVQGLSIGRSLNCSYVDPDHPNCSRPSFQLTKRISWFIDTQQQSSVPGSNNMQHVALSYVWGQAAMLKTEKASLREHRQEGAFSRIWDSLAPTVRDAIALVPLIGERIYANKVLTIIAGDGDDANFGLRGILNSSLKTAAGPGIEP</sequence>
<reference evidence="1" key="2">
    <citation type="submission" date="2023-06" db="EMBL/GenBank/DDBJ databases">
        <authorList>
            <consortium name="Lawrence Berkeley National Laboratory"/>
            <person name="Haridas S."/>
            <person name="Hensen N."/>
            <person name="Bonometti L."/>
            <person name="Westerberg I."/>
            <person name="Brannstrom I.O."/>
            <person name="Guillou S."/>
            <person name="Cros-Aarteil S."/>
            <person name="Calhoun S."/>
            <person name="Kuo A."/>
            <person name="Mondo S."/>
            <person name="Pangilinan J."/>
            <person name="Riley R."/>
            <person name="Labutti K."/>
            <person name="Andreopoulos B."/>
            <person name="Lipzen A."/>
            <person name="Chen C."/>
            <person name="Yanf M."/>
            <person name="Daum C."/>
            <person name="Ng V."/>
            <person name="Clum A."/>
            <person name="Steindorff A."/>
            <person name="Ohm R."/>
            <person name="Martin F."/>
            <person name="Silar P."/>
            <person name="Natvig D."/>
            <person name="Lalanne C."/>
            <person name="Gautier V."/>
            <person name="Ament-Velasquez S.L."/>
            <person name="Kruys A."/>
            <person name="Hutchinson M.I."/>
            <person name="Powell A.J."/>
            <person name="Barry K."/>
            <person name="Miller A.N."/>
            <person name="Grigoriev I.V."/>
            <person name="Debuchy R."/>
            <person name="Gladieux P."/>
            <person name="Thoren M.H."/>
            <person name="Johannesson H."/>
        </authorList>
    </citation>
    <scope>NUCLEOTIDE SEQUENCE</scope>
    <source>
        <strain evidence="1">CBS 958.72</strain>
    </source>
</reference>
<keyword evidence="2" id="KW-1185">Reference proteome</keyword>
<name>A0AAE0JY84_9PEZI</name>
<gene>
    <name evidence="1" type="ORF">B0T24DRAFT_711684</name>
</gene>
<accession>A0AAE0JY84</accession>
<evidence type="ECO:0000313" key="2">
    <source>
        <dbReference type="Proteomes" id="UP001287356"/>
    </source>
</evidence>
<dbReference type="Proteomes" id="UP001287356">
    <property type="component" value="Unassembled WGS sequence"/>
</dbReference>
<dbReference type="EMBL" id="JAULSN010000008">
    <property type="protein sequence ID" value="KAK3366205.1"/>
    <property type="molecule type" value="Genomic_DNA"/>
</dbReference>
<organism evidence="1 2">
    <name type="scientific">Lasiosphaeria ovina</name>
    <dbReference type="NCBI Taxonomy" id="92902"/>
    <lineage>
        <taxon>Eukaryota</taxon>
        <taxon>Fungi</taxon>
        <taxon>Dikarya</taxon>
        <taxon>Ascomycota</taxon>
        <taxon>Pezizomycotina</taxon>
        <taxon>Sordariomycetes</taxon>
        <taxon>Sordariomycetidae</taxon>
        <taxon>Sordariales</taxon>
        <taxon>Lasiosphaeriaceae</taxon>
        <taxon>Lasiosphaeria</taxon>
    </lineage>
</organism>
<protein>
    <recommendedName>
        <fullName evidence="3">Heterokaryon incompatibility domain-containing protein</fullName>
    </recommendedName>
</protein>